<keyword evidence="4 5" id="KW-0862">Zinc</keyword>
<dbReference type="PANTHER" id="PTHR34535:SF3">
    <property type="entry name" value="HYDROGENASE MATURATION FACTOR HYPA"/>
    <property type="match status" value="1"/>
</dbReference>
<dbReference type="HAMAP" id="MF_00213">
    <property type="entry name" value="HypA_HybF"/>
    <property type="match status" value="1"/>
</dbReference>
<feature type="binding site" evidence="5">
    <location>
        <position position="73"/>
    </location>
    <ligand>
        <name>Zn(2+)</name>
        <dbReference type="ChEBI" id="CHEBI:29105"/>
    </ligand>
</feature>
<dbReference type="PANTHER" id="PTHR34535">
    <property type="entry name" value="HYDROGENASE MATURATION FACTOR HYPA"/>
    <property type="match status" value="1"/>
</dbReference>
<comment type="function">
    <text evidence="5">Involved in the maturation of [NiFe] hydrogenases. Required for nickel insertion into the metal center of the hydrogenase.</text>
</comment>
<protein>
    <recommendedName>
        <fullName evidence="5">Hydrogenase maturation factor HypA</fullName>
    </recommendedName>
</protein>
<dbReference type="InterPro" id="IPR020538">
    <property type="entry name" value="Hydgase_Ni_incorp_HypA/HybF_CS"/>
</dbReference>
<dbReference type="NCBIfam" id="TIGR00100">
    <property type="entry name" value="hypA"/>
    <property type="match status" value="1"/>
</dbReference>
<reference evidence="6 7" key="1">
    <citation type="submission" date="2023-01" db="EMBL/GenBank/DDBJ databases">
        <title>Vibrio sp. KJ40-1 sp.nov, isolated from marine algae.</title>
        <authorList>
            <person name="Butt M."/>
            <person name="Kim J.M.J."/>
            <person name="Jeon C.O.C."/>
        </authorList>
    </citation>
    <scope>NUCLEOTIDE SEQUENCE [LARGE SCALE GENOMIC DNA]</scope>
    <source>
        <strain evidence="6 7">KJ40-1</strain>
    </source>
</reference>
<accession>A0ABT4YLF7</accession>
<keyword evidence="7" id="KW-1185">Reference proteome</keyword>
<comment type="caution">
    <text evidence="6">The sequence shown here is derived from an EMBL/GenBank/DDBJ whole genome shotgun (WGS) entry which is preliminary data.</text>
</comment>
<dbReference type="RefSeq" id="WP_272132083.1">
    <property type="nucleotide sequence ID" value="NZ_JAQLOI010000001.1"/>
</dbReference>
<feature type="binding site" evidence="5">
    <location>
        <position position="89"/>
    </location>
    <ligand>
        <name>Zn(2+)</name>
        <dbReference type="ChEBI" id="CHEBI:29105"/>
    </ligand>
</feature>
<comment type="similarity">
    <text evidence="1 5">Belongs to the HypA/HybF family.</text>
</comment>
<keyword evidence="2 5" id="KW-0533">Nickel</keyword>
<gene>
    <name evidence="5 6" type="primary">hypA</name>
    <name evidence="6" type="ORF">PGX00_00920</name>
</gene>
<name>A0ABT4YLF7_9VIBR</name>
<feature type="binding site" evidence="5">
    <location>
        <position position="76"/>
    </location>
    <ligand>
        <name>Zn(2+)</name>
        <dbReference type="ChEBI" id="CHEBI:29105"/>
    </ligand>
</feature>
<evidence type="ECO:0000256" key="2">
    <source>
        <dbReference type="ARBA" id="ARBA00022596"/>
    </source>
</evidence>
<dbReference type="EMBL" id="JAQLOI010000001">
    <property type="protein sequence ID" value="MDB1122377.1"/>
    <property type="molecule type" value="Genomic_DNA"/>
</dbReference>
<feature type="binding site" evidence="5">
    <location>
        <position position="2"/>
    </location>
    <ligand>
        <name>Ni(2+)</name>
        <dbReference type="ChEBI" id="CHEBI:49786"/>
    </ligand>
</feature>
<evidence type="ECO:0000256" key="4">
    <source>
        <dbReference type="ARBA" id="ARBA00022833"/>
    </source>
</evidence>
<evidence type="ECO:0000256" key="1">
    <source>
        <dbReference type="ARBA" id="ARBA00010748"/>
    </source>
</evidence>
<dbReference type="PIRSF" id="PIRSF004761">
    <property type="entry name" value="Hydrgn_mat_HypA"/>
    <property type="match status" value="1"/>
</dbReference>
<dbReference type="PROSITE" id="PS01249">
    <property type="entry name" value="HYPA"/>
    <property type="match status" value="1"/>
</dbReference>
<keyword evidence="3 5" id="KW-0479">Metal-binding</keyword>
<dbReference type="Proteomes" id="UP001210678">
    <property type="component" value="Unassembled WGS sequence"/>
</dbReference>
<proteinExistence type="inferred from homology"/>
<organism evidence="6 7">
    <name type="scientific">Vibrio algarum</name>
    <dbReference type="NCBI Taxonomy" id="3020714"/>
    <lineage>
        <taxon>Bacteria</taxon>
        <taxon>Pseudomonadati</taxon>
        <taxon>Pseudomonadota</taxon>
        <taxon>Gammaproteobacteria</taxon>
        <taxon>Vibrionales</taxon>
        <taxon>Vibrionaceae</taxon>
        <taxon>Vibrio</taxon>
    </lineage>
</organism>
<evidence type="ECO:0000313" key="7">
    <source>
        <dbReference type="Proteomes" id="UP001210678"/>
    </source>
</evidence>
<dbReference type="InterPro" id="IPR000688">
    <property type="entry name" value="HypA/HybF"/>
</dbReference>
<sequence length="113" mass="12534">MHEMSLCESLIQVIEEQAKAQGFNKVKTVFLEIGTFAGIEIDALTFCFDVVCRETMADSATLEIIELPGTAWCFDCGKEVTISTRIDPCPECSGYSLQTKSGDEMRIKELEVV</sequence>
<feature type="binding site" evidence="5">
    <location>
        <position position="92"/>
    </location>
    <ligand>
        <name>Zn(2+)</name>
        <dbReference type="ChEBI" id="CHEBI:29105"/>
    </ligand>
</feature>
<evidence type="ECO:0000256" key="5">
    <source>
        <dbReference type="HAMAP-Rule" id="MF_00213"/>
    </source>
</evidence>
<evidence type="ECO:0000313" key="6">
    <source>
        <dbReference type="EMBL" id="MDB1122377.1"/>
    </source>
</evidence>
<dbReference type="Pfam" id="PF01155">
    <property type="entry name" value="HypA"/>
    <property type="match status" value="1"/>
</dbReference>
<evidence type="ECO:0000256" key="3">
    <source>
        <dbReference type="ARBA" id="ARBA00022723"/>
    </source>
</evidence>
<dbReference type="Gene3D" id="3.30.2320.80">
    <property type="match status" value="1"/>
</dbReference>